<organism evidence="1 2">
    <name type="scientific">Saccoglossus kowalevskii</name>
    <name type="common">Acorn worm</name>
    <dbReference type="NCBI Taxonomy" id="10224"/>
    <lineage>
        <taxon>Eukaryota</taxon>
        <taxon>Metazoa</taxon>
        <taxon>Hemichordata</taxon>
        <taxon>Enteropneusta</taxon>
        <taxon>Harrimaniidae</taxon>
        <taxon>Saccoglossus</taxon>
    </lineage>
</organism>
<accession>A0ABM0MCM7</accession>
<dbReference type="PANTHER" id="PTHR47331:SF1">
    <property type="entry name" value="GAG-LIKE PROTEIN"/>
    <property type="match status" value="1"/>
</dbReference>
<sequence>MSVLRYITNETTRFHIFVSNNVSTIHEGSEVSRWRYMNTKLNPADDVSRGLIITDFIKCKQWVTAPGLLWSPESEWPGNQVVLERIHDEDPEVKKLSDIVLIDEQSSFMSSLISLFSSWMSLKRTENGS</sequence>
<evidence type="ECO:0000313" key="1">
    <source>
        <dbReference type="Proteomes" id="UP000694865"/>
    </source>
</evidence>
<dbReference type="Proteomes" id="UP000694865">
    <property type="component" value="Unplaced"/>
</dbReference>
<gene>
    <name evidence="2" type="primary">LOC102807653</name>
</gene>
<dbReference type="PANTHER" id="PTHR47331">
    <property type="entry name" value="PHD-TYPE DOMAIN-CONTAINING PROTEIN"/>
    <property type="match status" value="1"/>
</dbReference>
<name>A0ABM0MCM7_SACKO</name>
<evidence type="ECO:0000313" key="2">
    <source>
        <dbReference type="RefSeq" id="XP_006817768.1"/>
    </source>
</evidence>
<dbReference type="GeneID" id="102807653"/>
<dbReference type="RefSeq" id="XP_006817768.1">
    <property type="nucleotide sequence ID" value="XM_006817705.1"/>
</dbReference>
<proteinExistence type="predicted"/>
<keyword evidence="1" id="KW-1185">Reference proteome</keyword>
<reference evidence="2" key="1">
    <citation type="submission" date="2025-08" db="UniProtKB">
        <authorList>
            <consortium name="RefSeq"/>
        </authorList>
    </citation>
    <scope>IDENTIFICATION</scope>
    <source>
        <tissue evidence="2">Testes</tissue>
    </source>
</reference>
<protein>
    <submittedName>
        <fullName evidence="2">Uncharacterized protein LOC102807653</fullName>
    </submittedName>
</protein>